<keyword evidence="2" id="KW-1185">Reference proteome</keyword>
<reference evidence="1 2" key="1">
    <citation type="submission" date="2020-02" db="EMBL/GenBank/DDBJ databases">
        <authorList>
            <person name="Kim H.M."/>
            <person name="Jeon C.O."/>
        </authorList>
    </citation>
    <scope>NUCLEOTIDE SEQUENCE [LARGE SCALE GENOMIC DNA]</scope>
    <source>
        <strain evidence="1 2">PeD5</strain>
    </source>
</reference>
<evidence type="ECO:0008006" key="3">
    <source>
        <dbReference type="Google" id="ProtNLM"/>
    </source>
</evidence>
<evidence type="ECO:0000313" key="2">
    <source>
        <dbReference type="Proteomes" id="UP000475385"/>
    </source>
</evidence>
<evidence type="ECO:0000313" key="1">
    <source>
        <dbReference type="EMBL" id="NGM23849.1"/>
    </source>
</evidence>
<sequence>MRALLLLPLLLAACGAEPSREAVALAGSVRRDPAVARSMADRAFDCGVRDRACATLWLARGVACQDQGRADCALPAFRQAEALTQADAPAAERAEPTLRLVEALERQRDRAVAEARRADNDAILAALASLPAGPAAHYRAGVGLNRVLAGDVPPAGRCAVLDVVAADVAAAASVPGLPPIDDRIAQRRAALATARAAQNPGCP</sequence>
<gene>
    <name evidence="1" type="ORF">G3576_27840</name>
</gene>
<name>A0A6M1LUY1_9PROT</name>
<dbReference type="AlphaFoldDB" id="A0A6M1LUY1"/>
<comment type="caution">
    <text evidence="1">The sequence shown here is derived from an EMBL/GenBank/DDBJ whole genome shotgun (WGS) entry which is preliminary data.</text>
</comment>
<dbReference type="RefSeq" id="WP_164697763.1">
    <property type="nucleotide sequence ID" value="NZ_JAAIKB010000020.1"/>
</dbReference>
<proteinExistence type="predicted"/>
<dbReference type="Proteomes" id="UP000475385">
    <property type="component" value="Unassembled WGS sequence"/>
</dbReference>
<accession>A0A6M1LUY1</accession>
<reference evidence="1 2" key="2">
    <citation type="submission" date="2020-03" db="EMBL/GenBank/DDBJ databases">
        <title>Roseomonas stagni sp. nov., isolated from pond water in Japan.</title>
        <authorList>
            <person name="Furuhata K."/>
            <person name="Miyamoto H."/>
            <person name="Goto K."/>
        </authorList>
    </citation>
    <scope>NUCLEOTIDE SEQUENCE [LARGE SCALE GENOMIC DNA]</scope>
    <source>
        <strain evidence="1 2">PeD5</strain>
    </source>
</reference>
<dbReference type="EMBL" id="JAAIKB010000020">
    <property type="protein sequence ID" value="NGM23849.1"/>
    <property type="molecule type" value="Genomic_DNA"/>
</dbReference>
<organism evidence="1 2">
    <name type="scientific">Falsiroseomonas algicola</name>
    <dbReference type="NCBI Taxonomy" id="2716930"/>
    <lineage>
        <taxon>Bacteria</taxon>
        <taxon>Pseudomonadati</taxon>
        <taxon>Pseudomonadota</taxon>
        <taxon>Alphaproteobacteria</taxon>
        <taxon>Acetobacterales</taxon>
        <taxon>Roseomonadaceae</taxon>
        <taxon>Falsiroseomonas</taxon>
    </lineage>
</organism>
<protein>
    <recommendedName>
        <fullName evidence="3">Tetratricopeptide repeat protein</fullName>
    </recommendedName>
</protein>